<dbReference type="AlphaFoldDB" id="A0A6G6Y537"/>
<dbReference type="GO" id="GO:0055085">
    <property type="term" value="P:transmembrane transport"/>
    <property type="evidence" value="ECO:0007669"/>
    <property type="project" value="InterPro"/>
</dbReference>
<dbReference type="InterPro" id="IPR051045">
    <property type="entry name" value="TonB-dependent_transducer"/>
</dbReference>
<evidence type="ECO:0000256" key="7">
    <source>
        <dbReference type="ARBA" id="ARBA00022927"/>
    </source>
</evidence>
<accession>A0A6G6Y537</accession>
<evidence type="ECO:0000256" key="11">
    <source>
        <dbReference type="SAM" id="SignalP"/>
    </source>
</evidence>
<keyword evidence="6" id="KW-0812">Transmembrane</keyword>
<dbReference type="Gene3D" id="3.30.1150.10">
    <property type="match status" value="2"/>
</dbReference>
<keyword evidence="8" id="KW-1133">Transmembrane helix</keyword>
<evidence type="ECO:0000256" key="5">
    <source>
        <dbReference type="ARBA" id="ARBA00022519"/>
    </source>
</evidence>
<keyword evidence="9" id="KW-0472">Membrane</keyword>
<dbReference type="EMBL" id="CP049109">
    <property type="protein sequence ID" value="QIG80064.1"/>
    <property type="molecule type" value="Genomic_DNA"/>
</dbReference>
<feature type="domain" description="TonB C-terminal" evidence="12">
    <location>
        <begin position="158"/>
        <end position="256"/>
    </location>
</feature>
<keyword evidence="3" id="KW-0813">Transport</keyword>
<keyword evidence="5" id="KW-0997">Cell inner membrane</keyword>
<dbReference type="GO" id="GO:0015031">
    <property type="term" value="P:protein transport"/>
    <property type="evidence" value="ECO:0007669"/>
    <property type="project" value="UniProtKB-KW"/>
</dbReference>
<dbReference type="InterPro" id="IPR006260">
    <property type="entry name" value="TonB/TolA_C"/>
</dbReference>
<evidence type="ECO:0000313" key="13">
    <source>
        <dbReference type="EMBL" id="QIG80064.1"/>
    </source>
</evidence>
<dbReference type="PANTHER" id="PTHR33446:SF2">
    <property type="entry name" value="PROTEIN TONB"/>
    <property type="match status" value="1"/>
</dbReference>
<feature type="compositionally biased region" description="Basic and acidic residues" evidence="10">
    <location>
        <begin position="389"/>
        <end position="403"/>
    </location>
</feature>
<keyword evidence="7" id="KW-0653">Protein transport</keyword>
<evidence type="ECO:0000256" key="9">
    <source>
        <dbReference type="ARBA" id="ARBA00023136"/>
    </source>
</evidence>
<dbReference type="NCBIfam" id="TIGR01352">
    <property type="entry name" value="tonB_Cterm"/>
    <property type="match status" value="2"/>
</dbReference>
<feature type="signal peptide" evidence="11">
    <location>
        <begin position="1"/>
        <end position="27"/>
    </location>
</feature>
<comment type="similarity">
    <text evidence="2">Belongs to the TonB family.</text>
</comment>
<dbReference type="PANTHER" id="PTHR33446">
    <property type="entry name" value="PROTEIN TONB-RELATED"/>
    <property type="match status" value="1"/>
</dbReference>
<dbReference type="Proteomes" id="UP000501568">
    <property type="component" value="Chromosome"/>
</dbReference>
<keyword evidence="4" id="KW-1003">Cell membrane</keyword>
<evidence type="ECO:0000256" key="10">
    <source>
        <dbReference type="SAM" id="MobiDB-lite"/>
    </source>
</evidence>
<evidence type="ECO:0000256" key="8">
    <source>
        <dbReference type="ARBA" id="ARBA00022989"/>
    </source>
</evidence>
<organism evidence="13 14">
    <name type="scientific">Stakelama tenebrarum</name>
    <dbReference type="NCBI Taxonomy" id="2711215"/>
    <lineage>
        <taxon>Bacteria</taxon>
        <taxon>Pseudomonadati</taxon>
        <taxon>Pseudomonadota</taxon>
        <taxon>Alphaproteobacteria</taxon>
        <taxon>Sphingomonadales</taxon>
        <taxon>Sphingomonadaceae</taxon>
        <taxon>Stakelama</taxon>
    </lineage>
</organism>
<evidence type="ECO:0000313" key="14">
    <source>
        <dbReference type="Proteomes" id="UP000501568"/>
    </source>
</evidence>
<feature type="chain" id="PRO_5026075449" evidence="11">
    <location>
        <begin position="28"/>
        <end position="420"/>
    </location>
</feature>
<dbReference type="KEGG" id="spzr:G5C33_09915"/>
<evidence type="ECO:0000259" key="12">
    <source>
        <dbReference type="PROSITE" id="PS52015"/>
    </source>
</evidence>
<evidence type="ECO:0000256" key="4">
    <source>
        <dbReference type="ARBA" id="ARBA00022475"/>
    </source>
</evidence>
<dbReference type="SUPFAM" id="SSF74653">
    <property type="entry name" value="TolA/TonB C-terminal domain"/>
    <property type="match status" value="2"/>
</dbReference>
<dbReference type="RefSeq" id="WP_165327067.1">
    <property type="nucleotide sequence ID" value="NZ_CP049109.1"/>
</dbReference>
<reference evidence="13 14" key="1">
    <citation type="submission" date="2020-02" db="EMBL/GenBank/DDBJ databases">
        <authorList>
            <person name="Zheng R.K."/>
            <person name="Sun C.M."/>
        </authorList>
    </citation>
    <scope>NUCLEOTIDE SEQUENCE [LARGE SCALE GENOMIC DNA]</scope>
    <source>
        <strain evidence="14">zrk23</strain>
    </source>
</reference>
<dbReference type="GO" id="GO:0031992">
    <property type="term" value="F:energy transducer activity"/>
    <property type="evidence" value="ECO:0007669"/>
    <property type="project" value="TreeGrafter"/>
</dbReference>
<feature type="domain" description="TonB C-terminal" evidence="12">
    <location>
        <begin position="53"/>
        <end position="151"/>
    </location>
</feature>
<name>A0A6G6Y537_9SPHN</name>
<evidence type="ECO:0000256" key="6">
    <source>
        <dbReference type="ARBA" id="ARBA00022692"/>
    </source>
</evidence>
<dbReference type="Pfam" id="PF03544">
    <property type="entry name" value="TonB_C"/>
    <property type="match status" value="2"/>
</dbReference>
<protein>
    <submittedName>
        <fullName evidence="13">Energy transducer TonB</fullName>
    </submittedName>
</protein>
<dbReference type="PROSITE" id="PS52015">
    <property type="entry name" value="TONB_CTD"/>
    <property type="match status" value="2"/>
</dbReference>
<evidence type="ECO:0000256" key="1">
    <source>
        <dbReference type="ARBA" id="ARBA00004383"/>
    </source>
</evidence>
<proteinExistence type="inferred from homology"/>
<dbReference type="InterPro" id="IPR037682">
    <property type="entry name" value="TonB_C"/>
</dbReference>
<evidence type="ECO:0000256" key="3">
    <source>
        <dbReference type="ARBA" id="ARBA00022448"/>
    </source>
</evidence>
<comment type="subcellular location">
    <subcellularLocation>
        <location evidence="1">Cell inner membrane</location>
        <topology evidence="1">Single-pass membrane protein</topology>
        <orientation evidence="1">Periplasmic side</orientation>
    </subcellularLocation>
</comment>
<gene>
    <name evidence="13" type="ORF">G5C33_09915</name>
</gene>
<evidence type="ECO:0000256" key="2">
    <source>
        <dbReference type="ARBA" id="ARBA00006555"/>
    </source>
</evidence>
<dbReference type="GO" id="GO:0098797">
    <property type="term" value="C:plasma membrane protein complex"/>
    <property type="evidence" value="ECO:0007669"/>
    <property type="project" value="TreeGrafter"/>
</dbReference>
<feature type="region of interest" description="Disordered" evidence="10">
    <location>
        <begin position="388"/>
        <end position="420"/>
    </location>
</feature>
<sequence>MSRLGRLMSVGALLVAGIGACIPGARAQDAASGEATDAPRAELRLTSTVCEGCKKSELISGSIRLEDYPVEARRNGEEGTVVVQFDIDTRGIVEKCRVVRSSGSNALDAQSCALIVERFRYKPARDSEGDPIAEKRTQTIRWEIEREVPSEPSVPEGWTRAQLISGGIGKDDYPIEARRNGEEGVTVVRYRIGTDGTVEKCSILQSSGSELLDTRSCALIVERFRYIPARNAEGAPVAETRTQPINWEIDWDLYEPAPAAAVTGSAVLTAKIGADGETRSCSIDALPELEQLMGAACESELLPPGIAGKLTEPVAIRLIMAQAFDSDPLPMPEILPGYSVAVLTSAVMQLDETGRVATCTITTKELNSQPKPVPCNPAAAPFRFVLPEGSERTEPPGEARMEVRLTTLPALPDDSGGAKP</sequence>
<keyword evidence="11" id="KW-0732">Signal</keyword>
<keyword evidence="14" id="KW-1185">Reference proteome</keyword>
<dbReference type="PROSITE" id="PS51257">
    <property type="entry name" value="PROKAR_LIPOPROTEIN"/>
    <property type="match status" value="1"/>
</dbReference>